<dbReference type="Gene3D" id="3.75.10.10">
    <property type="entry name" value="L-arginine/glycine Amidinotransferase, Chain A"/>
    <property type="match status" value="1"/>
</dbReference>
<dbReference type="SUPFAM" id="SSF55909">
    <property type="entry name" value="Pentein"/>
    <property type="match status" value="1"/>
</dbReference>
<keyword evidence="2" id="KW-0648">Protein biosynthesis</keyword>
<proteinExistence type="predicted"/>
<evidence type="ECO:0000256" key="1">
    <source>
        <dbReference type="ARBA" id="ARBA00022540"/>
    </source>
</evidence>
<evidence type="ECO:0000256" key="2">
    <source>
        <dbReference type="ARBA" id="ARBA00022917"/>
    </source>
</evidence>
<dbReference type="InterPro" id="IPR002769">
    <property type="entry name" value="eIF6"/>
</dbReference>
<dbReference type="PANTHER" id="PTHR10784">
    <property type="entry name" value="TRANSLATION INITIATION FACTOR 6"/>
    <property type="match status" value="1"/>
</dbReference>
<name>A0A2H9QSM6_HUBC1</name>
<dbReference type="AlphaFoldDB" id="A0A2H9QSM6"/>
<evidence type="ECO:0000313" key="4">
    <source>
        <dbReference type="Proteomes" id="UP000228888"/>
    </source>
</evidence>
<dbReference type="GO" id="GO:0042256">
    <property type="term" value="P:cytosolic ribosome assembly"/>
    <property type="evidence" value="ECO:0007669"/>
    <property type="project" value="InterPro"/>
</dbReference>
<sequence>MIETALNIKTIKAKIYNSSFLGLFCAGNSKKLLISDVITADELQDLKNQLKTIEIGLFKSKNNIIGNLVIVNDNGLVIDSSLEKAEIQTIEKFFEMTALVLFPKKDILLGSEIVATNKVCFVSRNFNKDERARIEKHLKVPVFEVSVNFGQTALHSGIVANSSGLVVGNQTSAPELTTLYQIEQNYK</sequence>
<dbReference type="SMART" id="SM00654">
    <property type="entry name" value="eIF6"/>
    <property type="match status" value="1"/>
</dbReference>
<dbReference type="GO" id="GO:0043022">
    <property type="term" value="F:ribosome binding"/>
    <property type="evidence" value="ECO:0007669"/>
    <property type="project" value="InterPro"/>
</dbReference>
<reference evidence="4" key="1">
    <citation type="submission" date="2017-09" db="EMBL/GenBank/DDBJ databases">
        <title>Depth-based differentiation of microbial function through sediment-hosted aquifers and enrichment of novel symbionts in the deep terrestrial subsurface.</title>
        <authorList>
            <person name="Probst A.J."/>
            <person name="Ladd B."/>
            <person name="Jarett J.K."/>
            <person name="Geller-Mcgrath D.E."/>
            <person name="Sieber C.M.K."/>
            <person name="Emerson J.B."/>
            <person name="Anantharaman K."/>
            <person name="Thomas B.C."/>
            <person name="Malmstrom R."/>
            <person name="Stieglmeier M."/>
            <person name="Klingl A."/>
            <person name="Woyke T."/>
            <person name="Ryan C.M."/>
            <person name="Banfield J.F."/>
        </authorList>
    </citation>
    <scope>NUCLEOTIDE SEQUENCE [LARGE SCALE GENOMIC DNA]</scope>
</reference>
<accession>A0A2H9QSM6</accession>
<dbReference type="EMBL" id="PFUW01000014">
    <property type="protein sequence ID" value="PJB04199.1"/>
    <property type="molecule type" value="Genomic_DNA"/>
</dbReference>
<gene>
    <name evidence="3" type="ORF">CO124_00660</name>
</gene>
<organism evidence="3 4">
    <name type="scientific">Huberarchaeum crystalense</name>
    <dbReference type="NCBI Taxonomy" id="2014257"/>
    <lineage>
        <taxon>Archaea</taxon>
        <taxon>Candidatus Huberarchaeota</taxon>
        <taxon>Candidatus Huberarchaeia</taxon>
        <taxon>Candidatus Huberarchaeales</taxon>
        <taxon>Candidatus Huberarchaeaceae</taxon>
        <taxon>Candidatus Huberarchaeum</taxon>
    </lineage>
</organism>
<dbReference type="Proteomes" id="UP000228888">
    <property type="component" value="Unassembled WGS sequence"/>
</dbReference>
<comment type="caution">
    <text evidence="3">The sequence shown here is derived from an EMBL/GenBank/DDBJ whole genome shotgun (WGS) entry which is preliminary data.</text>
</comment>
<dbReference type="GO" id="GO:0003743">
    <property type="term" value="F:translation initiation factor activity"/>
    <property type="evidence" value="ECO:0007669"/>
    <property type="project" value="UniProtKB-KW"/>
</dbReference>
<dbReference type="Pfam" id="PF01912">
    <property type="entry name" value="eIF-6"/>
    <property type="match status" value="1"/>
</dbReference>
<evidence type="ECO:0008006" key="5">
    <source>
        <dbReference type="Google" id="ProtNLM"/>
    </source>
</evidence>
<keyword evidence="1" id="KW-0396">Initiation factor</keyword>
<protein>
    <recommendedName>
        <fullName evidence="5">Translation initiation factor 6</fullName>
    </recommendedName>
</protein>
<evidence type="ECO:0000313" key="3">
    <source>
        <dbReference type="EMBL" id="PJB04199.1"/>
    </source>
</evidence>